<keyword evidence="4" id="KW-1185">Reference proteome</keyword>
<evidence type="ECO:0000313" key="2">
    <source>
        <dbReference type="EMBL" id="QGU89490.1"/>
    </source>
</evidence>
<dbReference type="RefSeq" id="WP_154754096.1">
    <property type="nucleotide sequence ID" value="NZ_CP046509.1"/>
</dbReference>
<accession>A0A6L6GTW9</accession>
<dbReference type="AlphaFoldDB" id="A0A6I6F6H5"/>
<reference evidence="2 3" key="2">
    <citation type="submission" date="2019-12" db="EMBL/GenBank/DDBJ databases">
        <title>Erwinia sp. nov., isolated from droppings of birds in the Qinghai-Tiebt plateau of China.</title>
        <authorList>
            <person name="Ge Y."/>
        </authorList>
    </citation>
    <scope>NUCLEOTIDE SEQUENCE [LARGE SCALE GENOMIC DNA]</scope>
    <source>
        <strain evidence="2 3">J780</strain>
    </source>
</reference>
<dbReference type="Proteomes" id="UP000424752">
    <property type="component" value="Chromosome"/>
</dbReference>
<gene>
    <name evidence="1" type="ORF">GK011_18145</name>
    <name evidence="2" type="ORF">GN242_20800</name>
</gene>
<protein>
    <recommendedName>
        <fullName evidence="5">Pyosin/cloacin translocation domain-containing protein</fullName>
    </recommendedName>
</protein>
<evidence type="ECO:0008006" key="5">
    <source>
        <dbReference type="Google" id="ProtNLM"/>
    </source>
</evidence>
<dbReference type="KEGG" id="erwi:GN242_20800"/>
<name>A0A6I6F6H5_9GAMM</name>
<dbReference type="EMBL" id="CP046509">
    <property type="protein sequence ID" value="QGU89490.1"/>
    <property type="molecule type" value="Genomic_DNA"/>
</dbReference>
<sequence>MPENSRKYELAATTQGPLYPPAEVMDSQGNFVVVGMIPAEYGVRWGSAIVSAQSPLPAFGQVTPYNVVHSLEEMPPEAQEEIVLFTLPLPIPLNNYNMTFAPEQRPDANSEQRASVPLHQGQIADYRVSDGRRKVAPITLRHWLEAKGELIVSIAQDRKSARFEFEFHHLVPDSLYTVMSLRERDLDPENTSRPGPLGIPNVFITDDTGHASFWAELPNPFPKTGQDSNRIINVVVLYMSTQQSYGGAIGLYGLGGDIHAQLKLQSRSFDEFTTLA</sequence>
<reference evidence="1 4" key="1">
    <citation type="submission" date="2019-11" db="EMBL/GenBank/DDBJ databases">
        <title>Erwinia sp. nov., isolated from feces of birds in Tibet plateau of China.</title>
        <authorList>
            <person name="Ge Y."/>
        </authorList>
    </citation>
    <scope>NUCLEOTIDE SEQUENCE [LARGE SCALE GENOMIC DNA]</scope>
    <source>
        <strain evidence="1 4">J316</strain>
    </source>
</reference>
<organism evidence="2 3">
    <name type="scientific">Erwinia sorbitola</name>
    <dbReference type="NCBI Taxonomy" id="2681984"/>
    <lineage>
        <taxon>Bacteria</taxon>
        <taxon>Pseudomonadati</taxon>
        <taxon>Pseudomonadota</taxon>
        <taxon>Gammaproteobacteria</taxon>
        <taxon>Enterobacterales</taxon>
        <taxon>Erwiniaceae</taxon>
        <taxon>Erwinia</taxon>
    </lineage>
</organism>
<evidence type="ECO:0000313" key="4">
    <source>
        <dbReference type="Proteomes" id="UP000480164"/>
    </source>
</evidence>
<evidence type="ECO:0000313" key="3">
    <source>
        <dbReference type="Proteomes" id="UP000424752"/>
    </source>
</evidence>
<dbReference type="Proteomes" id="UP000480164">
    <property type="component" value="Unassembled WGS sequence"/>
</dbReference>
<proteinExistence type="predicted"/>
<evidence type="ECO:0000313" key="1">
    <source>
        <dbReference type="EMBL" id="MTD28854.1"/>
    </source>
</evidence>
<accession>A0A6I6F6H5</accession>
<dbReference type="EMBL" id="WLZX01000010">
    <property type="protein sequence ID" value="MTD28854.1"/>
    <property type="molecule type" value="Genomic_DNA"/>
</dbReference>